<dbReference type="AlphaFoldDB" id="A0A225WQI2"/>
<dbReference type="Proteomes" id="UP000198211">
    <property type="component" value="Unassembled WGS sequence"/>
</dbReference>
<evidence type="ECO:0000313" key="3">
    <source>
        <dbReference type="Proteomes" id="UP000198211"/>
    </source>
</evidence>
<gene>
    <name evidence="2" type="ORF">PHMEG_0006632</name>
</gene>
<name>A0A225WQI2_9STRA</name>
<feature type="region of interest" description="Disordered" evidence="1">
    <location>
        <begin position="1"/>
        <end position="47"/>
    </location>
</feature>
<protein>
    <submittedName>
        <fullName evidence="2">Integrase, catalytic core protein</fullName>
    </submittedName>
</protein>
<dbReference type="EMBL" id="NBNE01000480">
    <property type="protein sequence ID" value="OWZ19160.1"/>
    <property type="molecule type" value="Genomic_DNA"/>
</dbReference>
<comment type="caution">
    <text evidence="2">The sequence shown here is derived from an EMBL/GenBank/DDBJ whole genome shotgun (WGS) entry which is preliminary data.</text>
</comment>
<evidence type="ECO:0000256" key="1">
    <source>
        <dbReference type="SAM" id="MobiDB-lite"/>
    </source>
</evidence>
<proteinExistence type="predicted"/>
<keyword evidence="3" id="KW-1185">Reference proteome</keyword>
<reference evidence="3" key="1">
    <citation type="submission" date="2017-03" db="EMBL/GenBank/DDBJ databases">
        <title>Phytopthora megakarya and P. palmivora, two closely related causual agents of cacao black pod achieved similar genome size and gene model numbers by different mechanisms.</title>
        <authorList>
            <person name="Ali S."/>
            <person name="Shao J."/>
            <person name="Larry D.J."/>
            <person name="Kronmiller B."/>
            <person name="Shen D."/>
            <person name="Strem M.D."/>
            <person name="Melnick R.L."/>
            <person name="Guiltinan M.J."/>
            <person name="Tyler B.M."/>
            <person name="Meinhardt L.W."/>
            <person name="Bailey B.A."/>
        </authorList>
    </citation>
    <scope>NUCLEOTIDE SEQUENCE [LARGE SCALE GENOMIC DNA]</scope>
    <source>
        <strain evidence="3">zdho120</strain>
    </source>
</reference>
<sequence>MIKGALGQTDQAITSEFAARDSPAAEKSETPTEMPTPRSLKGVLSGPQREQWKQALELEYNSLIDNGTWRLVQLPPDRKGIPCH</sequence>
<accession>A0A225WQI2</accession>
<evidence type="ECO:0000313" key="2">
    <source>
        <dbReference type="EMBL" id="OWZ19160.1"/>
    </source>
</evidence>
<dbReference type="OrthoDB" id="77105at2759"/>
<organism evidence="2 3">
    <name type="scientific">Phytophthora megakarya</name>
    <dbReference type="NCBI Taxonomy" id="4795"/>
    <lineage>
        <taxon>Eukaryota</taxon>
        <taxon>Sar</taxon>
        <taxon>Stramenopiles</taxon>
        <taxon>Oomycota</taxon>
        <taxon>Peronosporomycetes</taxon>
        <taxon>Peronosporales</taxon>
        <taxon>Peronosporaceae</taxon>
        <taxon>Phytophthora</taxon>
    </lineage>
</organism>